<proteinExistence type="predicted"/>
<dbReference type="STRING" id="66692.ABC0273"/>
<dbReference type="Gene3D" id="2.20.25.110">
    <property type="entry name" value="S-adenosyl-L-methionine-dependent methyltransferases"/>
    <property type="match status" value="1"/>
</dbReference>
<reference evidence="4 5" key="2">
    <citation type="journal article" date="1995" name="Appl. Microbiol. Biotechnol.">
        <title>Purification and properties of an alkaline protease from alkalophilic Bacillus sp. KSM-K16.</title>
        <authorList>
            <person name="Kobayashi T."/>
            <person name="Hakamada Y."/>
            <person name="Adachi S."/>
            <person name="Hitomi J."/>
            <person name="Yoshimatsu T."/>
            <person name="Koike K."/>
            <person name="Kawai S."/>
            <person name="Ito S."/>
        </authorList>
    </citation>
    <scope>NUCLEOTIDE SEQUENCE [LARGE SCALE GENOMIC DNA]</scope>
    <source>
        <strain evidence="4 5">KSM-K16</strain>
    </source>
</reference>
<dbReference type="GO" id="GO:0032259">
    <property type="term" value="P:methylation"/>
    <property type="evidence" value="ECO:0007669"/>
    <property type="project" value="UniProtKB-KW"/>
</dbReference>
<dbReference type="PANTHER" id="PTHR43861">
    <property type="entry name" value="TRANS-ACONITATE 2-METHYLTRANSFERASE-RELATED"/>
    <property type="match status" value="1"/>
</dbReference>
<dbReference type="EMBL" id="AP006627">
    <property type="protein sequence ID" value="BAD62816.1"/>
    <property type="molecule type" value="Genomic_DNA"/>
</dbReference>
<keyword evidence="5" id="KW-1185">Reference proteome</keyword>
<organism evidence="4 5">
    <name type="scientific">Shouchella clausii (strain KSM-K16)</name>
    <name type="common">Alkalihalobacillus clausii</name>
    <dbReference type="NCBI Taxonomy" id="66692"/>
    <lineage>
        <taxon>Bacteria</taxon>
        <taxon>Bacillati</taxon>
        <taxon>Bacillota</taxon>
        <taxon>Bacilli</taxon>
        <taxon>Bacillales</taxon>
        <taxon>Bacillaceae</taxon>
        <taxon>Shouchella</taxon>
    </lineage>
</organism>
<accession>Q5WLD9</accession>
<dbReference type="SUPFAM" id="SSF53335">
    <property type="entry name" value="S-adenosyl-L-methionine-dependent methyltransferases"/>
    <property type="match status" value="1"/>
</dbReference>
<dbReference type="InterPro" id="IPR029063">
    <property type="entry name" value="SAM-dependent_MTases_sf"/>
</dbReference>
<dbReference type="InterPro" id="IPR041698">
    <property type="entry name" value="Methyltransf_25"/>
</dbReference>
<sequence length="264" mass="30792">MIDFDNFEEYDDPLLYDQENGQHKSEIPFLLKWAAKQKGLIIDLACGAGRATIPLAEKGFELVGVDVHKGMLNEARRKSTSLPIEWVEQDCTSLNLPLKSNLVYCVGHSFQHFLTNEAQNQLLASVNRHLHSGGVFIFDTRFPNQEELLQPCTEEYWRTYVDRETSFPVDVYTVSEYDALKQIQHYITIRKYKNNVGAIIKEKRSNIRLRYTFPREMERLLTAHGFEIIDVYKDWNETVITNDSSEMVYVCKKKRERQASKFPL</sequence>
<reference evidence="4 5" key="3">
    <citation type="journal article" date="1997" name="Protein Eng.">
        <title>High-resolution crystal structure of M-protease: phylogeny aided analysis of the high-alkaline adaptation mechanism.</title>
        <authorList>
            <person name="Shirai T."/>
            <person name="Suzuki A."/>
            <person name="Yamane T."/>
            <person name="Ashida T."/>
            <person name="Kobayashi T."/>
            <person name="Ito S."/>
        </authorList>
    </citation>
    <scope>NUCLEOTIDE SEQUENCE [LARGE SCALE GENOMIC DNA]</scope>
    <source>
        <strain evidence="4 5">KSM-K16</strain>
    </source>
</reference>
<dbReference type="CDD" id="cd02440">
    <property type="entry name" value="AdoMet_MTases"/>
    <property type="match status" value="1"/>
</dbReference>
<dbReference type="RefSeq" id="WP_011245136.1">
    <property type="nucleotide sequence ID" value="NC_006582.1"/>
</dbReference>
<dbReference type="AlphaFoldDB" id="Q5WLD9"/>
<dbReference type="eggNOG" id="COG0500">
    <property type="taxonomic scope" value="Bacteria"/>
</dbReference>
<dbReference type="Gene3D" id="3.40.50.150">
    <property type="entry name" value="Vaccinia Virus protein VP39"/>
    <property type="match status" value="1"/>
</dbReference>
<dbReference type="PANTHER" id="PTHR43861:SF1">
    <property type="entry name" value="TRANS-ACONITATE 2-METHYLTRANSFERASE"/>
    <property type="match status" value="1"/>
</dbReference>
<gene>
    <name evidence="4" type="ordered locus">ABC0273</name>
</gene>
<dbReference type="Pfam" id="PF13649">
    <property type="entry name" value="Methyltransf_25"/>
    <property type="match status" value="1"/>
</dbReference>
<name>Q5WLD9_SHOC1</name>
<reference evidence="4 5" key="5">
    <citation type="journal article" date="2007" name="Extremophiles">
        <title>Intragenomic diversity of the V1 regions of 16S rRNA genes in high-alkaline protease-producing Bacillus clausii spp.</title>
        <authorList>
            <person name="Kageyama Y."/>
            <person name="Takaki Y."/>
            <person name="Shimamura S."/>
            <person name="Nishi S."/>
            <person name="Nogi Y."/>
            <person name="Uchimura K."/>
            <person name="Kobayashi T."/>
            <person name="Hitomi J."/>
            <person name="Ozaki K."/>
            <person name="Kawai S."/>
            <person name="Ito S."/>
            <person name="Horikoshi K."/>
        </authorList>
    </citation>
    <scope>NUCLEOTIDE SEQUENCE [LARGE SCALE GENOMIC DNA]</scope>
    <source>
        <strain evidence="4 5">KSM-K16</strain>
    </source>
</reference>
<dbReference type="OrthoDB" id="9811589at2"/>
<evidence type="ECO:0000313" key="5">
    <source>
        <dbReference type="Proteomes" id="UP000001168"/>
    </source>
</evidence>
<dbReference type="HOGENOM" id="CLU_069129_7_0_9"/>
<reference evidence="5" key="4">
    <citation type="submission" date="2003-10" db="EMBL/GenBank/DDBJ databases">
        <title>The complete genome sequence of the alkaliphilic Bacillus clausii KSM-K16.</title>
        <authorList>
            <person name="Takaki Y."/>
            <person name="Kageyama Y."/>
            <person name="Shimamura S."/>
            <person name="Suzuki H."/>
            <person name="Nishi S."/>
            <person name="Hatada Y."/>
            <person name="Kawai S."/>
            <person name="Ito S."/>
            <person name="Horikoshi K."/>
        </authorList>
    </citation>
    <scope>NUCLEOTIDE SEQUENCE [LARGE SCALE GENOMIC DNA]</scope>
    <source>
        <strain evidence="5">KSM-K16</strain>
    </source>
</reference>
<evidence type="ECO:0000259" key="3">
    <source>
        <dbReference type="Pfam" id="PF13649"/>
    </source>
</evidence>
<keyword evidence="2" id="KW-0808">Transferase</keyword>
<dbReference type="GO" id="GO:0008168">
    <property type="term" value="F:methyltransferase activity"/>
    <property type="evidence" value="ECO:0007669"/>
    <property type="project" value="UniProtKB-KW"/>
</dbReference>
<evidence type="ECO:0000313" key="4">
    <source>
        <dbReference type="EMBL" id="BAD62816.1"/>
    </source>
</evidence>
<evidence type="ECO:0000256" key="2">
    <source>
        <dbReference type="ARBA" id="ARBA00022679"/>
    </source>
</evidence>
<dbReference type="KEGG" id="bcl:ABC0273"/>
<keyword evidence="1 4" id="KW-0489">Methyltransferase</keyword>
<evidence type="ECO:0000256" key="1">
    <source>
        <dbReference type="ARBA" id="ARBA00022603"/>
    </source>
</evidence>
<dbReference type="Proteomes" id="UP000001168">
    <property type="component" value="Chromosome"/>
</dbReference>
<feature type="domain" description="Methyltransferase" evidence="3">
    <location>
        <begin position="41"/>
        <end position="134"/>
    </location>
</feature>
<protein>
    <submittedName>
        <fullName evidence="4">S-adenosylmethionine (SAM)-dependent methyltransferase</fullName>
    </submittedName>
</protein>
<reference evidence="4 5" key="1">
    <citation type="journal article" date="1994" name="J. Ferment. Bioeng.">
        <title>Molecular cloning and nucleotide sequence of the gene for an alkaline protease from the alkalophilic Bacillus sp. KSM-K16.</title>
        <authorList>
            <person name="Hakamada Y."/>
            <person name="Kobayashi T."/>
            <person name="Hitomi J."/>
            <person name="Kawai S."/>
            <person name="Ito S."/>
        </authorList>
    </citation>
    <scope>NUCLEOTIDE SEQUENCE [LARGE SCALE GENOMIC DNA]</scope>
    <source>
        <strain evidence="4 5">KSM-K16</strain>
    </source>
</reference>